<dbReference type="Pfam" id="PF00440">
    <property type="entry name" value="TetR_N"/>
    <property type="match status" value="1"/>
</dbReference>
<organism evidence="6 7">
    <name type="scientific">Frondihabitans cladoniiphilus</name>
    <dbReference type="NCBI Taxonomy" id="715785"/>
    <lineage>
        <taxon>Bacteria</taxon>
        <taxon>Bacillati</taxon>
        <taxon>Actinomycetota</taxon>
        <taxon>Actinomycetes</taxon>
        <taxon>Micrococcales</taxon>
        <taxon>Microbacteriaceae</taxon>
        <taxon>Frondihabitans</taxon>
    </lineage>
</organism>
<dbReference type="SUPFAM" id="SSF46689">
    <property type="entry name" value="Homeodomain-like"/>
    <property type="match status" value="1"/>
</dbReference>
<evidence type="ECO:0000313" key="7">
    <source>
        <dbReference type="Proteomes" id="UP001501295"/>
    </source>
</evidence>
<dbReference type="PROSITE" id="PS50977">
    <property type="entry name" value="HTH_TETR_2"/>
    <property type="match status" value="1"/>
</dbReference>
<accession>A0ABP8VNP7</accession>
<evidence type="ECO:0000259" key="5">
    <source>
        <dbReference type="PROSITE" id="PS50977"/>
    </source>
</evidence>
<gene>
    <name evidence="6" type="ORF">GCM10025780_08290</name>
</gene>
<dbReference type="Proteomes" id="UP001501295">
    <property type="component" value="Unassembled WGS sequence"/>
</dbReference>
<feature type="domain" description="HTH tetR-type" evidence="5">
    <location>
        <begin position="7"/>
        <end position="67"/>
    </location>
</feature>
<evidence type="ECO:0000256" key="2">
    <source>
        <dbReference type="ARBA" id="ARBA00023125"/>
    </source>
</evidence>
<dbReference type="InterPro" id="IPR036271">
    <property type="entry name" value="Tet_transcr_reg_TetR-rel_C_sf"/>
</dbReference>
<dbReference type="SUPFAM" id="SSF48498">
    <property type="entry name" value="Tetracyclin repressor-like, C-terminal domain"/>
    <property type="match status" value="1"/>
</dbReference>
<evidence type="ECO:0000313" key="6">
    <source>
        <dbReference type="EMBL" id="GAA4668103.1"/>
    </source>
</evidence>
<keyword evidence="1" id="KW-0805">Transcription regulation</keyword>
<dbReference type="InterPro" id="IPR011075">
    <property type="entry name" value="TetR_C"/>
</dbReference>
<dbReference type="Gene3D" id="1.10.357.10">
    <property type="entry name" value="Tetracycline Repressor, domain 2"/>
    <property type="match status" value="1"/>
</dbReference>
<dbReference type="InterPro" id="IPR001647">
    <property type="entry name" value="HTH_TetR"/>
</dbReference>
<dbReference type="PANTHER" id="PTHR47506:SF1">
    <property type="entry name" value="HTH-TYPE TRANSCRIPTIONAL REGULATOR YJDC"/>
    <property type="match status" value="1"/>
</dbReference>
<dbReference type="RefSeq" id="WP_345373505.1">
    <property type="nucleotide sequence ID" value="NZ_BAABLM010000001.1"/>
</dbReference>
<evidence type="ECO:0000256" key="4">
    <source>
        <dbReference type="PROSITE-ProRule" id="PRU00335"/>
    </source>
</evidence>
<sequence length="199" mass="20915">MAGRPRGFDLDDAIDRALTLFWEQGYAGTSLAQLRSTLGISSASFYAAFGSKESLFEMVLARYIRGPGSVTDVVGDPDLTGREAVSRLLHGSIAMQTDPAHPRGCLVALSATVGGDDVPAAVRGLVADRRAADRKRIRDCVERSVARGELDPTTDASALAATLHGFLLGISTQARDGVPASDLNRAADSLLTTWDAAAV</sequence>
<reference evidence="7" key="1">
    <citation type="journal article" date="2019" name="Int. J. Syst. Evol. Microbiol.">
        <title>The Global Catalogue of Microorganisms (GCM) 10K type strain sequencing project: providing services to taxonomists for standard genome sequencing and annotation.</title>
        <authorList>
            <consortium name="The Broad Institute Genomics Platform"/>
            <consortium name="The Broad Institute Genome Sequencing Center for Infectious Disease"/>
            <person name="Wu L."/>
            <person name="Ma J."/>
        </authorList>
    </citation>
    <scope>NUCLEOTIDE SEQUENCE [LARGE SCALE GENOMIC DNA]</scope>
    <source>
        <strain evidence="7">JCM 18956</strain>
    </source>
</reference>
<protein>
    <submittedName>
        <fullName evidence="6">TetR/AcrR family transcriptional regulator</fullName>
    </submittedName>
</protein>
<dbReference type="Gene3D" id="1.10.10.60">
    <property type="entry name" value="Homeodomain-like"/>
    <property type="match status" value="1"/>
</dbReference>
<keyword evidence="2 4" id="KW-0238">DNA-binding</keyword>
<dbReference type="InterPro" id="IPR023772">
    <property type="entry name" value="DNA-bd_HTH_TetR-type_CS"/>
</dbReference>
<name>A0ABP8VNP7_9MICO</name>
<proteinExistence type="predicted"/>
<dbReference type="PRINTS" id="PR00455">
    <property type="entry name" value="HTHTETR"/>
</dbReference>
<dbReference type="InterPro" id="IPR009057">
    <property type="entry name" value="Homeodomain-like_sf"/>
</dbReference>
<keyword evidence="3" id="KW-0804">Transcription</keyword>
<evidence type="ECO:0000256" key="1">
    <source>
        <dbReference type="ARBA" id="ARBA00023015"/>
    </source>
</evidence>
<evidence type="ECO:0000256" key="3">
    <source>
        <dbReference type="ARBA" id="ARBA00023163"/>
    </source>
</evidence>
<dbReference type="EMBL" id="BAABLM010000001">
    <property type="protein sequence ID" value="GAA4668103.1"/>
    <property type="molecule type" value="Genomic_DNA"/>
</dbReference>
<feature type="DNA-binding region" description="H-T-H motif" evidence="4">
    <location>
        <begin position="30"/>
        <end position="49"/>
    </location>
</feature>
<dbReference type="Pfam" id="PF16925">
    <property type="entry name" value="TetR_C_13"/>
    <property type="match status" value="1"/>
</dbReference>
<keyword evidence="7" id="KW-1185">Reference proteome</keyword>
<dbReference type="PANTHER" id="PTHR47506">
    <property type="entry name" value="TRANSCRIPTIONAL REGULATORY PROTEIN"/>
    <property type="match status" value="1"/>
</dbReference>
<dbReference type="PROSITE" id="PS01081">
    <property type="entry name" value="HTH_TETR_1"/>
    <property type="match status" value="1"/>
</dbReference>
<comment type="caution">
    <text evidence="6">The sequence shown here is derived from an EMBL/GenBank/DDBJ whole genome shotgun (WGS) entry which is preliminary data.</text>
</comment>